<dbReference type="InterPro" id="IPR007557">
    <property type="entry name" value="PSP1_C"/>
</dbReference>
<gene>
    <name evidence="3" type="ORF">IAC44_04000</name>
</gene>
<reference evidence="3" key="1">
    <citation type="submission" date="2020-10" db="EMBL/GenBank/DDBJ databases">
        <authorList>
            <person name="Gilroy R."/>
        </authorList>
    </citation>
    <scope>NUCLEOTIDE SEQUENCE</scope>
    <source>
        <strain evidence="3">1383</strain>
    </source>
</reference>
<feature type="compositionally biased region" description="Basic and acidic residues" evidence="1">
    <location>
        <begin position="340"/>
        <end position="353"/>
    </location>
</feature>
<dbReference type="GO" id="GO:0005737">
    <property type="term" value="C:cytoplasm"/>
    <property type="evidence" value="ECO:0007669"/>
    <property type="project" value="TreeGrafter"/>
</dbReference>
<dbReference type="AlphaFoldDB" id="A0A9D1KTI6"/>
<dbReference type="PANTHER" id="PTHR43830">
    <property type="entry name" value="PROTEIN PSP1"/>
    <property type="match status" value="1"/>
</dbReference>
<feature type="compositionally biased region" description="Basic and acidic residues" evidence="1">
    <location>
        <begin position="505"/>
        <end position="518"/>
    </location>
</feature>
<sequence length="605" mass="66564">MNCKECTKRRCPSFGSSEKCNVCLYTGGDYLEVRDWLADVAQLQAGEAFDCVEVRFKNGRKGFYRNVNRLPLSPGDIVAVESSPGHDIGCVMLTGQLARMQMRRKKEDPSSPELRKVYRLATQKDIDVWQTAIAREQKTLVRTREICDNLGLVMKLSDVEYQGDNLKATFYYTAEGRVDFRQLIKELASAFGVRIEMRQIGLRQEAARVGGIGSCGRELCCTTWLTDFRSVNTSAARTQRLSLNPQKLAGQCGKLKCCLNFELDVYVDALKGFPPTDAVLRTEKGVAHFQKMDVFKGIYWYAYDFEAMNWIGLHVDAVAEIQQANRRGEKPESLEMYVEEPERPRSGSRREETSELQAVEEGEITRFDKVSSRRSRRRGDRRREDRGRGAASEAKNGAEEVPAGEQKAEKASAAGDAPQGERPARRGDRRRGRDGRPDDNNRKAGDAARAENPSAIQQPARTEENASSGASRAEGSAAEGERAPEGDRPAASSGQRRGNNRRGRGRDSRRDGGNRPERTPNSVSAENVSAGDRPSERTSERSGGAAGTTGQASGERPQGGGAAEPASQGRDGRRGRGRDGRRRGNRRPGGPAAGGENNASGRPQE</sequence>
<evidence type="ECO:0000313" key="3">
    <source>
        <dbReference type="EMBL" id="HIT97983.1"/>
    </source>
</evidence>
<dbReference type="InterPro" id="IPR047767">
    <property type="entry name" value="PSP1-like"/>
</dbReference>
<dbReference type="Pfam" id="PF04468">
    <property type="entry name" value="PSP1"/>
    <property type="match status" value="1"/>
</dbReference>
<feature type="domain" description="PSP1 C-terminal" evidence="2">
    <location>
        <begin position="115"/>
        <end position="200"/>
    </location>
</feature>
<organism evidence="3 4">
    <name type="scientific">Candidatus Merdimorpha stercoravium</name>
    <dbReference type="NCBI Taxonomy" id="2840863"/>
    <lineage>
        <taxon>Bacteria</taxon>
        <taxon>Pseudomonadati</taxon>
        <taxon>Bacteroidota</taxon>
        <taxon>Flavobacteriia</taxon>
        <taxon>Flavobacteriales</taxon>
        <taxon>Candidatus Merdimorpha</taxon>
    </lineage>
</organism>
<evidence type="ECO:0000313" key="4">
    <source>
        <dbReference type="Proteomes" id="UP000824161"/>
    </source>
</evidence>
<feature type="compositionally biased region" description="Basic and acidic residues" evidence="1">
    <location>
        <begin position="434"/>
        <end position="449"/>
    </location>
</feature>
<protein>
    <recommendedName>
        <fullName evidence="2">PSP1 C-terminal domain-containing protein</fullName>
    </recommendedName>
</protein>
<accession>A0A9D1KTI6</accession>
<dbReference type="NCBIfam" id="NF041131">
    <property type="entry name" value="RicT_YaaT_fam"/>
    <property type="match status" value="1"/>
</dbReference>
<evidence type="ECO:0000256" key="1">
    <source>
        <dbReference type="SAM" id="MobiDB-lite"/>
    </source>
</evidence>
<dbReference type="PANTHER" id="PTHR43830:SF3">
    <property type="entry name" value="PROTEIN PSP1"/>
    <property type="match status" value="1"/>
</dbReference>
<name>A0A9D1KTI6_9FLAO</name>
<feature type="region of interest" description="Disordered" evidence="1">
    <location>
        <begin position="326"/>
        <end position="605"/>
    </location>
</feature>
<comment type="caution">
    <text evidence="3">The sequence shown here is derived from an EMBL/GenBank/DDBJ whole genome shotgun (WGS) entry which is preliminary data.</text>
</comment>
<feature type="compositionally biased region" description="Low complexity" evidence="1">
    <location>
        <begin position="465"/>
        <end position="478"/>
    </location>
</feature>
<evidence type="ECO:0000259" key="2">
    <source>
        <dbReference type="PROSITE" id="PS51411"/>
    </source>
</evidence>
<reference evidence="3" key="2">
    <citation type="journal article" date="2021" name="PeerJ">
        <title>Extensive microbial diversity within the chicken gut microbiome revealed by metagenomics and culture.</title>
        <authorList>
            <person name="Gilroy R."/>
            <person name="Ravi A."/>
            <person name="Getino M."/>
            <person name="Pursley I."/>
            <person name="Horton D.L."/>
            <person name="Alikhan N.F."/>
            <person name="Baker D."/>
            <person name="Gharbi K."/>
            <person name="Hall N."/>
            <person name="Watson M."/>
            <person name="Adriaenssens E.M."/>
            <person name="Foster-Nyarko E."/>
            <person name="Jarju S."/>
            <person name="Secka A."/>
            <person name="Antonio M."/>
            <person name="Oren A."/>
            <person name="Chaudhuri R.R."/>
            <person name="La Ragione R."/>
            <person name="Hildebrand F."/>
            <person name="Pallen M.J."/>
        </authorList>
    </citation>
    <scope>NUCLEOTIDE SEQUENCE</scope>
    <source>
        <strain evidence="3">1383</strain>
    </source>
</reference>
<dbReference type="Proteomes" id="UP000824161">
    <property type="component" value="Unassembled WGS sequence"/>
</dbReference>
<feature type="compositionally biased region" description="Basic and acidic residues" evidence="1">
    <location>
        <begin position="479"/>
        <end position="488"/>
    </location>
</feature>
<dbReference type="PROSITE" id="PS51411">
    <property type="entry name" value="PSP1_C"/>
    <property type="match status" value="1"/>
</dbReference>
<proteinExistence type="predicted"/>
<dbReference type="EMBL" id="DVLY01000093">
    <property type="protein sequence ID" value="HIT97983.1"/>
    <property type="molecule type" value="Genomic_DNA"/>
</dbReference>